<dbReference type="EMBL" id="JBEGDG010000004">
    <property type="protein sequence ID" value="MEQ6354432.1"/>
    <property type="molecule type" value="Genomic_DNA"/>
</dbReference>
<protein>
    <recommendedName>
        <fullName evidence="4">DUF4181 domain-containing protein</fullName>
    </recommendedName>
</protein>
<evidence type="ECO:0000313" key="2">
    <source>
        <dbReference type="EMBL" id="MEQ6354432.1"/>
    </source>
</evidence>
<sequence length="311" mass="36159">MTSFKNKLDKELGEAPRFSQQLQERILHNVVQQNKQPRRWQYPMVFIGAVVTILFLIVIGPWKQVDLSKHATIIELAQHEVKQFTSAYNWEEDTFKAGRTGWILGQQSYKNDSETKLIANTLQKAVISKKDDDYYAYRDVWVEFDNGQVVQLKMYLNDELLAFSDRHTNIFYKVEDADTASAFIALMRKDDKDISFGEMVTFLIIALFLGLLIEIVIRKKFSISKEPKYINTGHQRTTYIVKFIEGAILILMNLYGWFIYIAAISGFLAVAMISSIAIDYYYGREEKRHYISIGLFIMSLVLIIVFIIYFS</sequence>
<dbReference type="RefSeq" id="WP_349659135.1">
    <property type="nucleotide sequence ID" value="NZ_JBEGDG010000004.1"/>
</dbReference>
<keyword evidence="1" id="KW-1133">Transmembrane helix</keyword>
<accession>A0ABV1MPJ4</accession>
<feature type="transmembrane region" description="Helical" evidence="1">
    <location>
        <begin position="196"/>
        <end position="217"/>
    </location>
</feature>
<gene>
    <name evidence="2" type="ORF">ABNX05_07390</name>
</gene>
<proteinExistence type="predicted"/>
<feature type="transmembrane region" description="Helical" evidence="1">
    <location>
        <begin position="289"/>
        <end position="310"/>
    </location>
</feature>
<keyword evidence="1" id="KW-0812">Transmembrane</keyword>
<keyword evidence="1" id="KW-0472">Membrane</keyword>
<evidence type="ECO:0000256" key="1">
    <source>
        <dbReference type="SAM" id="Phobius"/>
    </source>
</evidence>
<evidence type="ECO:0008006" key="4">
    <source>
        <dbReference type="Google" id="ProtNLM"/>
    </source>
</evidence>
<feature type="transmembrane region" description="Helical" evidence="1">
    <location>
        <begin position="42"/>
        <end position="62"/>
    </location>
</feature>
<evidence type="ECO:0000313" key="3">
    <source>
        <dbReference type="Proteomes" id="UP001478862"/>
    </source>
</evidence>
<name>A0ABV1MPJ4_9BACI</name>
<dbReference type="Proteomes" id="UP001478862">
    <property type="component" value="Unassembled WGS sequence"/>
</dbReference>
<keyword evidence="3" id="KW-1185">Reference proteome</keyword>
<organism evidence="2 3">
    <name type="scientific">Lysinibacillus zambalensis</name>
    <dbReference type="NCBI Taxonomy" id="3160866"/>
    <lineage>
        <taxon>Bacteria</taxon>
        <taxon>Bacillati</taxon>
        <taxon>Bacillota</taxon>
        <taxon>Bacilli</taxon>
        <taxon>Bacillales</taxon>
        <taxon>Bacillaceae</taxon>
        <taxon>Lysinibacillus</taxon>
    </lineage>
</organism>
<comment type="caution">
    <text evidence="2">The sequence shown here is derived from an EMBL/GenBank/DDBJ whole genome shotgun (WGS) entry which is preliminary data.</text>
</comment>
<reference evidence="2 3" key="1">
    <citation type="submission" date="2024-06" db="EMBL/GenBank/DDBJ databases">
        <title>Lysinibacillus zambalefons sp. nov., a Novel Firmicute Isolated from the Poon Bato Zambales Hyperalkaline Spring.</title>
        <authorList>
            <person name="Aja J.A."/>
            <person name="Lazaro J.E.H."/>
            <person name="Llorin L.D."/>
            <person name="Lim K.R."/>
            <person name="Teodosio J."/>
            <person name="Dalisay D.S."/>
        </authorList>
    </citation>
    <scope>NUCLEOTIDE SEQUENCE [LARGE SCALE GENOMIC DNA]</scope>
    <source>
        <strain evidence="2 3">M3</strain>
    </source>
</reference>
<feature type="transmembrane region" description="Helical" evidence="1">
    <location>
        <begin position="261"/>
        <end position="282"/>
    </location>
</feature>